<evidence type="ECO:0000313" key="2">
    <source>
        <dbReference type="EMBL" id="KIM58767.1"/>
    </source>
</evidence>
<accession>A0A0C3A270</accession>
<dbReference type="InParanoid" id="A0A0C3A270"/>
<dbReference type="STRING" id="1036808.A0A0C3A270"/>
<organism evidence="2 3">
    <name type="scientific">Scleroderma citrinum Foug A</name>
    <dbReference type="NCBI Taxonomy" id="1036808"/>
    <lineage>
        <taxon>Eukaryota</taxon>
        <taxon>Fungi</taxon>
        <taxon>Dikarya</taxon>
        <taxon>Basidiomycota</taxon>
        <taxon>Agaricomycotina</taxon>
        <taxon>Agaricomycetes</taxon>
        <taxon>Agaricomycetidae</taxon>
        <taxon>Boletales</taxon>
        <taxon>Sclerodermatineae</taxon>
        <taxon>Sclerodermataceae</taxon>
        <taxon>Scleroderma</taxon>
    </lineage>
</organism>
<name>A0A0C3A270_9AGAM</name>
<gene>
    <name evidence="2" type="ORF">SCLCIDRAFT_27773</name>
</gene>
<reference evidence="3" key="2">
    <citation type="submission" date="2015-01" db="EMBL/GenBank/DDBJ databases">
        <title>Evolutionary Origins and Diversification of the Mycorrhizal Mutualists.</title>
        <authorList>
            <consortium name="DOE Joint Genome Institute"/>
            <consortium name="Mycorrhizal Genomics Consortium"/>
            <person name="Kohler A."/>
            <person name="Kuo A."/>
            <person name="Nagy L.G."/>
            <person name="Floudas D."/>
            <person name="Copeland A."/>
            <person name="Barry K.W."/>
            <person name="Cichocki N."/>
            <person name="Veneault-Fourrey C."/>
            <person name="LaButti K."/>
            <person name="Lindquist E.A."/>
            <person name="Lipzen A."/>
            <person name="Lundell T."/>
            <person name="Morin E."/>
            <person name="Murat C."/>
            <person name="Riley R."/>
            <person name="Ohm R."/>
            <person name="Sun H."/>
            <person name="Tunlid A."/>
            <person name="Henrissat B."/>
            <person name="Grigoriev I.V."/>
            <person name="Hibbett D.S."/>
            <person name="Martin F."/>
        </authorList>
    </citation>
    <scope>NUCLEOTIDE SEQUENCE [LARGE SCALE GENOMIC DNA]</scope>
    <source>
        <strain evidence="3">Foug A</strain>
    </source>
</reference>
<dbReference type="Proteomes" id="UP000053989">
    <property type="component" value="Unassembled WGS sequence"/>
</dbReference>
<reference evidence="2 3" key="1">
    <citation type="submission" date="2014-04" db="EMBL/GenBank/DDBJ databases">
        <authorList>
            <consortium name="DOE Joint Genome Institute"/>
            <person name="Kuo A."/>
            <person name="Kohler A."/>
            <person name="Nagy L.G."/>
            <person name="Floudas D."/>
            <person name="Copeland A."/>
            <person name="Barry K.W."/>
            <person name="Cichocki N."/>
            <person name="Veneault-Fourrey C."/>
            <person name="LaButti K."/>
            <person name="Lindquist E.A."/>
            <person name="Lipzen A."/>
            <person name="Lundell T."/>
            <person name="Morin E."/>
            <person name="Murat C."/>
            <person name="Sun H."/>
            <person name="Tunlid A."/>
            <person name="Henrissat B."/>
            <person name="Grigoriev I.V."/>
            <person name="Hibbett D.S."/>
            <person name="Martin F."/>
            <person name="Nordberg H.P."/>
            <person name="Cantor M.N."/>
            <person name="Hua S.X."/>
        </authorList>
    </citation>
    <scope>NUCLEOTIDE SEQUENCE [LARGE SCALE GENOMIC DNA]</scope>
    <source>
        <strain evidence="2 3">Foug A</strain>
    </source>
</reference>
<evidence type="ECO:0000256" key="1">
    <source>
        <dbReference type="SAM" id="MobiDB-lite"/>
    </source>
</evidence>
<keyword evidence="3" id="KW-1185">Reference proteome</keyword>
<dbReference type="HOGENOM" id="CLU_065217_0_0_1"/>
<proteinExistence type="predicted"/>
<protein>
    <submittedName>
        <fullName evidence="2">Uncharacterized protein</fullName>
    </submittedName>
</protein>
<feature type="region of interest" description="Disordered" evidence="1">
    <location>
        <begin position="271"/>
        <end position="305"/>
    </location>
</feature>
<sequence length="305" mass="34400">MEPLQETLTYSYSLRLGDAPAQISVLIDADADRQGHYSFSLTLKAGPIERALCKPISLRLSIDPRQLEFSVFAFPPRSSLPTGCLYHLRVWLRSANIDHRLFGDDDLWIGRDPDFRSIGDASFAVLRNATQDMFIYQAVLGRAHVSFIIRWRLVEAGIYALSLDYEAGGVGRTLFDEYHLRLDCDPQTVSFMIFSIPAVSVPTGASHRLRFWICTPYTSSSPASSVTSHHTESFIYQRLWKSDDFKLGAFLEFDALGPKLIMAVRDASSVQNESEQPLRQLGRHRRSRLPPLPTSDSSGERVSDR</sequence>
<evidence type="ECO:0000313" key="3">
    <source>
        <dbReference type="Proteomes" id="UP000053989"/>
    </source>
</evidence>
<dbReference type="AlphaFoldDB" id="A0A0C3A270"/>
<dbReference type="EMBL" id="KN822081">
    <property type="protein sequence ID" value="KIM58767.1"/>
    <property type="molecule type" value="Genomic_DNA"/>
</dbReference>
<dbReference type="OrthoDB" id="3210666at2759"/>